<dbReference type="PROSITE" id="PS50893">
    <property type="entry name" value="ABC_TRANSPORTER_2"/>
    <property type="match status" value="1"/>
</dbReference>
<dbReference type="InterPro" id="IPR017871">
    <property type="entry name" value="ABC_transporter-like_CS"/>
</dbReference>
<reference evidence="4 5" key="1">
    <citation type="journal article" date="2025" name="Anaerobe">
        <title>Description of Anaerococcus kampingiae sp. nov., Anaerococcus groningensis sp. nov., Anaerococcus martiniensis sp. nov., and Anaerococcus cruorum sp. nov., isolated from human clinical specimens.</title>
        <authorList>
            <person name="Boiten K.E."/>
            <person name="Meijer J."/>
            <person name="van Wezel E.M."/>
            <person name="Veloo A.C.M."/>
        </authorList>
    </citation>
    <scope>NUCLEOTIDE SEQUENCE [LARGE SCALE GENOMIC DNA]</scope>
    <source>
        <strain evidence="4 5">ENR1011</strain>
    </source>
</reference>
<dbReference type="PANTHER" id="PTHR24220">
    <property type="entry name" value="IMPORT ATP-BINDING PROTEIN"/>
    <property type="match status" value="1"/>
</dbReference>
<dbReference type="Proteomes" id="UP001637993">
    <property type="component" value="Unassembled WGS sequence"/>
</dbReference>
<evidence type="ECO:0000313" key="5">
    <source>
        <dbReference type="Proteomes" id="UP001637993"/>
    </source>
</evidence>
<dbReference type="InterPro" id="IPR027417">
    <property type="entry name" value="P-loop_NTPase"/>
</dbReference>
<dbReference type="SUPFAM" id="SSF52540">
    <property type="entry name" value="P-loop containing nucleoside triphosphate hydrolases"/>
    <property type="match status" value="1"/>
</dbReference>
<dbReference type="PROSITE" id="PS00211">
    <property type="entry name" value="ABC_TRANSPORTER_1"/>
    <property type="match status" value="1"/>
</dbReference>
<dbReference type="RefSeq" id="WP_410023563.1">
    <property type="nucleotide sequence ID" value="NZ_JBGMEG010000001.1"/>
</dbReference>
<evidence type="ECO:0000313" key="4">
    <source>
        <dbReference type="EMBL" id="MFO3716812.1"/>
    </source>
</evidence>
<protein>
    <submittedName>
        <fullName evidence="4">ABC transporter ATP-binding protein</fullName>
    </submittedName>
</protein>
<accession>A0ABW9MY71</accession>
<evidence type="ECO:0000256" key="1">
    <source>
        <dbReference type="ARBA" id="ARBA00022741"/>
    </source>
</evidence>
<feature type="domain" description="ABC transporter" evidence="3">
    <location>
        <begin position="4"/>
        <end position="206"/>
    </location>
</feature>
<gene>
    <name evidence="4" type="ORF">AB9Q04_00425</name>
</gene>
<dbReference type="GO" id="GO:0005524">
    <property type="term" value="F:ATP binding"/>
    <property type="evidence" value="ECO:0007669"/>
    <property type="project" value="UniProtKB-KW"/>
</dbReference>
<dbReference type="Gene3D" id="3.40.50.300">
    <property type="entry name" value="P-loop containing nucleotide triphosphate hydrolases"/>
    <property type="match status" value="1"/>
</dbReference>
<dbReference type="PANTHER" id="PTHR24220:SF86">
    <property type="entry name" value="ABC TRANSPORTER ABCH.1"/>
    <property type="match status" value="1"/>
</dbReference>
<dbReference type="InterPro" id="IPR003593">
    <property type="entry name" value="AAA+_ATPase"/>
</dbReference>
<comment type="caution">
    <text evidence="4">The sequence shown here is derived from an EMBL/GenBank/DDBJ whole genome shotgun (WGS) entry which is preliminary data.</text>
</comment>
<keyword evidence="5" id="KW-1185">Reference proteome</keyword>
<name>A0ABW9MY71_9FIRM</name>
<dbReference type="InterPro" id="IPR003439">
    <property type="entry name" value="ABC_transporter-like_ATP-bd"/>
</dbReference>
<evidence type="ECO:0000259" key="3">
    <source>
        <dbReference type="PROSITE" id="PS50893"/>
    </source>
</evidence>
<dbReference type="Pfam" id="PF00005">
    <property type="entry name" value="ABC_tran"/>
    <property type="match status" value="1"/>
</dbReference>
<dbReference type="InterPro" id="IPR015854">
    <property type="entry name" value="ABC_transpr_LolD-like"/>
</dbReference>
<dbReference type="EMBL" id="JBGMEG010000001">
    <property type="protein sequence ID" value="MFO3716812.1"/>
    <property type="molecule type" value="Genomic_DNA"/>
</dbReference>
<keyword evidence="1" id="KW-0547">Nucleotide-binding</keyword>
<evidence type="ECO:0000256" key="2">
    <source>
        <dbReference type="ARBA" id="ARBA00022840"/>
    </source>
</evidence>
<dbReference type="SMART" id="SM00382">
    <property type="entry name" value="AAA"/>
    <property type="match status" value="1"/>
</dbReference>
<keyword evidence="2 4" id="KW-0067">ATP-binding</keyword>
<proteinExistence type="predicted"/>
<sequence>MKVIEIKNLCKNFDEHVLFKNFNLIINDGDFLCITGDSGTGKTTLLNMIGQLEPYQEGEILFEGKPIETKKDKLDLFRKKLGFIFQNFVLVESKTVEENLKLIRKEDRTDVSIDSALKMVGLDDKKNSKVYTLSGGEQQRVAMARLYLKKCKYILADEPTGSLDRKNAEKIFEILKQLNDIGKTIIIVTHDEYFKSKVEKRVNLNEI</sequence>
<organism evidence="4 5">
    <name type="scientific">Anaerococcus groningensis</name>
    <dbReference type="NCBI Taxonomy" id="3115616"/>
    <lineage>
        <taxon>Bacteria</taxon>
        <taxon>Bacillati</taxon>
        <taxon>Bacillota</taxon>
        <taxon>Tissierellia</taxon>
        <taxon>Tissierellales</taxon>
        <taxon>Peptoniphilaceae</taxon>
        <taxon>Anaerococcus</taxon>
    </lineage>
</organism>